<organism evidence="1 2">
    <name type="scientific">Cruoricaptor ignavus</name>
    <dbReference type="NCBI Taxonomy" id="1118202"/>
    <lineage>
        <taxon>Bacteria</taxon>
        <taxon>Pseudomonadati</taxon>
        <taxon>Bacteroidota</taxon>
        <taxon>Flavobacteriia</taxon>
        <taxon>Flavobacteriales</taxon>
        <taxon>Weeksellaceae</taxon>
        <taxon>Cruoricaptor</taxon>
    </lineage>
</organism>
<name>A0A1M6G9A6_9FLAO</name>
<dbReference type="RefSeq" id="WP_073180282.1">
    <property type="nucleotide sequence ID" value="NZ_FQYI01000008.1"/>
</dbReference>
<dbReference type="AlphaFoldDB" id="A0A1M6G9A6"/>
<reference evidence="1 2" key="1">
    <citation type="submission" date="2016-11" db="EMBL/GenBank/DDBJ databases">
        <authorList>
            <person name="Jaros S."/>
            <person name="Januszkiewicz K."/>
            <person name="Wedrychowicz H."/>
        </authorList>
    </citation>
    <scope>NUCLEOTIDE SEQUENCE [LARGE SCALE GENOMIC DNA]</scope>
    <source>
        <strain evidence="1 2">DSM 25479</strain>
    </source>
</reference>
<sequence length="107" mass="11979">MTNLKAYSENPGESVVFHMDEKIVSKRIRVAFELGKDVFDQGGIIKVPIKGAEFSVSNQSGFQIWVTDEIYAVVEPGKVFFESGELFTEPMGGERLDNFLKNGKEDN</sequence>
<evidence type="ECO:0000313" key="2">
    <source>
        <dbReference type="Proteomes" id="UP000184335"/>
    </source>
</evidence>
<dbReference type="STRING" id="1118202.SAMN05443429_108104"/>
<accession>A0A1M6G9A6</accession>
<proteinExistence type="predicted"/>
<dbReference type="Proteomes" id="UP000184335">
    <property type="component" value="Unassembled WGS sequence"/>
</dbReference>
<keyword evidence="2" id="KW-1185">Reference proteome</keyword>
<gene>
    <name evidence="1" type="ORF">SAMN05443429_108104</name>
</gene>
<dbReference type="EMBL" id="FQYI01000008">
    <property type="protein sequence ID" value="SHJ06502.1"/>
    <property type="molecule type" value="Genomic_DNA"/>
</dbReference>
<protein>
    <submittedName>
        <fullName evidence="1">Uncharacterized protein</fullName>
    </submittedName>
</protein>
<evidence type="ECO:0000313" key="1">
    <source>
        <dbReference type="EMBL" id="SHJ06502.1"/>
    </source>
</evidence>